<organism evidence="1">
    <name type="scientific">Daphnia magna</name>
    <dbReference type="NCBI Taxonomy" id="35525"/>
    <lineage>
        <taxon>Eukaryota</taxon>
        <taxon>Metazoa</taxon>
        <taxon>Ecdysozoa</taxon>
        <taxon>Arthropoda</taxon>
        <taxon>Crustacea</taxon>
        <taxon>Branchiopoda</taxon>
        <taxon>Diplostraca</taxon>
        <taxon>Cladocera</taxon>
        <taxon>Anomopoda</taxon>
        <taxon>Daphniidae</taxon>
        <taxon>Daphnia</taxon>
    </lineage>
</organism>
<evidence type="ECO:0000313" key="1">
    <source>
        <dbReference type="EMBL" id="JAN69758.1"/>
    </source>
</evidence>
<dbReference type="EMBL" id="GDIQ01024979">
    <property type="protein sequence ID" value="JAN69758.1"/>
    <property type="molecule type" value="Transcribed_RNA"/>
</dbReference>
<proteinExistence type="predicted"/>
<protein>
    <submittedName>
        <fullName evidence="1">Uncharacterized protein</fullName>
    </submittedName>
</protein>
<name>A0A0P6A9M5_9CRUS</name>
<accession>A0A0P6A9M5</accession>
<reference evidence="1" key="1">
    <citation type="submission" date="2015-10" db="EMBL/GenBank/DDBJ databases">
        <title>EvidentialGene: Evidence-directed Construction of Complete mRNA Transcriptomes without Genomes.</title>
        <authorList>
            <person name="Gilbert D.G."/>
        </authorList>
    </citation>
    <scope>NUCLEOTIDE SEQUENCE</scope>
</reference>
<sequence length="114" mass="13054">MPQGTCYIHELTSSAQTCWSHTSLYVTPERDGSNRSHFPTIGFLKGPQASLRCAQHQAILRKKISRTSVGFPNRTAIDTHNQYAIRGLWILLQTHANDYLLYYCINHARKRGHE</sequence>
<dbReference type="AlphaFoldDB" id="A0A0P6A9M5"/>